<comment type="catalytic activity">
    <reaction evidence="12">
        <text>L-proline(in) + Na(+)(in) = L-proline(out) + Na(+)(out)</text>
        <dbReference type="Rhea" id="RHEA:28967"/>
        <dbReference type="ChEBI" id="CHEBI:29101"/>
        <dbReference type="ChEBI" id="CHEBI:60039"/>
    </reaction>
</comment>
<dbReference type="Gene3D" id="1.20.1730.10">
    <property type="entry name" value="Sodium/glucose cotransporter"/>
    <property type="match status" value="1"/>
</dbReference>
<feature type="transmembrane region" description="Helical" evidence="14">
    <location>
        <begin position="388"/>
        <end position="408"/>
    </location>
</feature>
<dbReference type="PANTHER" id="PTHR48086:SF3">
    <property type="entry name" value="SODIUM_PROLINE SYMPORTER"/>
    <property type="match status" value="1"/>
</dbReference>
<evidence type="ECO:0000313" key="15">
    <source>
        <dbReference type="EMBL" id="KTF29315.1"/>
    </source>
</evidence>
<comment type="caution">
    <text evidence="15">The sequence shown here is derived from an EMBL/GenBank/DDBJ whole genome shotgun (WGS) entry which is preliminary data.</text>
</comment>
<comment type="subcellular location">
    <subcellularLocation>
        <location evidence="1">Cell membrane</location>
        <topology evidence="1">Multi-pass membrane protein</topology>
    </subcellularLocation>
</comment>
<comment type="similarity">
    <text evidence="2 13">Belongs to the sodium:solute symporter (SSF) (TC 2.A.21) family.</text>
</comment>
<evidence type="ECO:0000256" key="4">
    <source>
        <dbReference type="ARBA" id="ARBA00022475"/>
    </source>
</evidence>
<feature type="transmembrane region" description="Helical" evidence="14">
    <location>
        <begin position="362"/>
        <end position="381"/>
    </location>
</feature>
<dbReference type="InterPro" id="IPR038377">
    <property type="entry name" value="Na/Glc_symporter_sf"/>
</dbReference>
<accession>A0AA40PR48</accession>
<feature type="transmembrane region" description="Helical" evidence="14">
    <location>
        <begin position="337"/>
        <end position="356"/>
    </location>
</feature>
<evidence type="ECO:0000256" key="9">
    <source>
        <dbReference type="ARBA" id="ARBA00023065"/>
    </source>
</evidence>
<keyword evidence="3" id="KW-0813">Transport</keyword>
<dbReference type="PROSITE" id="PS50283">
    <property type="entry name" value="NA_SOLUT_SYMP_3"/>
    <property type="match status" value="1"/>
</dbReference>
<dbReference type="PANTHER" id="PTHR48086">
    <property type="entry name" value="SODIUM/PROLINE SYMPORTER-RELATED"/>
    <property type="match status" value="1"/>
</dbReference>
<dbReference type="Proteomes" id="UP000054301">
    <property type="component" value="Unassembled WGS sequence"/>
</dbReference>
<keyword evidence="7 14" id="KW-1133">Transmembrane helix</keyword>
<evidence type="ECO:0000256" key="1">
    <source>
        <dbReference type="ARBA" id="ARBA00004651"/>
    </source>
</evidence>
<feature type="transmembrane region" description="Helical" evidence="14">
    <location>
        <begin position="288"/>
        <end position="316"/>
    </location>
</feature>
<feature type="transmembrane region" description="Helical" evidence="14">
    <location>
        <begin position="41"/>
        <end position="64"/>
    </location>
</feature>
<feature type="transmembrane region" description="Helical" evidence="14">
    <location>
        <begin position="414"/>
        <end position="433"/>
    </location>
</feature>
<keyword evidence="11" id="KW-0739">Sodium transport</keyword>
<evidence type="ECO:0000256" key="13">
    <source>
        <dbReference type="RuleBase" id="RU362091"/>
    </source>
</evidence>
<evidence type="ECO:0000256" key="6">
    <source>
        <dbReference type="ARBA" id="ARBA00022847"/>
    </source>
</evidence>
<feature type="transmembrane region" description="Helical" evidence="14">
    <location>
        <begin position="248"/>
        <end position="268"/>
    </location>
</feature>
<keyword evidence="10 14" id="KW-0472">Membrane</keyword>
<evidence type="ECO:0000256" key="8">
    <source>
        <dbReference type="ARBA" id="ARBA00023053"/>
    </source>
</evidence>
<organism evidence="15 16">
    <name type="scientific">Chlamydia pecorum</name>
    <dbReference type="NCBI Taxonomy" id="85991"/>
    <lineage>
        <taxon>Bacteria</taxon>
        <taxon>Pseudomonadati</taxon>
        <taxon>Chlamydiota</taxon>
        <taxon>Chlamydiia</taxon>
        <taxon>Chlamydiales</taxon>
        <taxon>Chlamydiaceae</taxon>
        <taxon>Chlamydia/Chlamydophila group</taxon>
        <taxon>Chlamydia</taxon>
    </lineage>
</organism>
<feature type="transmembrane region" description="Helical" evidence="14">
    <location>
        <begin position="121"/>
        <end position="141"/>
    </location>
</feature>
<dbReference type="Pfam" id="PF00474">
    <property type="entry name" value="SSF"/>
    <property type="match status" value="1"/>
</dbReference>
<proteinExistence type="inferred from homology"/>
<protein>
    <submittedName>
        <fullName evidence="15">Sodium:solute symporter family protein</fullName>
    </submittedName>
</protein>
<dbReference type="EMBL" id="LFRH01000001">
    <property type="protein sequence ID" value="KTF29315.1"/>
    <property type="molecule type" value="Genomic_DNA"/>
</dbReference>
<dbReference type="AlphaFoldDB" id="A0AA40PR48"/>
<evidence type="ECO:0000256" key="10">
    <source>
        <dbReference type="ARBA" id="ARBA00023136"/>
    </source>
</evidence>
<gene>
    <name evidence="15" type="ORF">cpL1_0526</name>
</gene>
<keyword evidence="4" id="KW-1003">Cell membrane</keyword>
<feature type="transmembrane region" description="Helical" evidence="14">
    <location>
        <begin position="182"/>
        <end position="198"/>
    </location>
</feature>
<evidence type="ECO:0000256" key="3">
    <source>
        <dbReference type="ARBA" id="ARBA00022448"/>
    </source>
</evidence>
<keyword evidence="8" id="KW-0915">Sodium</keyword>
<dbReference type="RefSeq" id="WP_058787549.1">
    <property type="nucleotide sequence ID" value="NZ_LFRH01000001.1"/>
</dbReference>
<reference evidence="15 16" key="1">
    <citation type="submission" date="2015-06" db="EMBL/GenBank/DDBJ databases">
        <title>More than comparative genomics: Whole genome sequencing reveals elusive C. pecorum plasmid and re-evaluates genetic differences and phylogenetic relationships between C. pecorum from pig, cattle, sheep and koala hosts.</title>
        <authorList>
            <person name="Jelocnik M."/>
            <person name="Bachmann N.L."/>
            <person name="Kaltenboeck B."/>
            <person name="Waugh C."/>
            <person name="Woolford L."/>
            <person name="Speight N."/>
            <person name="Gillett A."/>
            <person name="Higgins D."/>
            <person name="Flanagan C."/>
            <person name="Myers G."/>
            <person name="Timms P."/>
            <person name="Polkinghorne A."/>
        </authorList>
    </citation>
    <scope>NUCLEOTIDE SEQUENCE [LARGE SCALE GENOMIC DNA]</scope>
    <source>
        <strain evidence="15 16">L1</strain>
    </source>
</reference>
<evidence type="ECO:0000256" key="7">
    <source>
        <dbReference type="ARBA" id="ARBA00022989"/>
    </source>
</evidence>
<dbReference type="GO" id="GO:0005886">
    <property type="term" value="C:plasma membrane"/>
    <property type="evidence" value="ECO:0007669"/>
    <property type="project" value="UniProtKB-SubCell"/>
</dbReference>
<evidence type="ECO:0000256" key="12">
    <source>
        <dbReference type="ARBA" id="ARBA00033708"/>
    </source>
</evidence>
<evidence type="ECO:0000256" key="2">
    <source>
        <dbReference type="ARBA" id="ARBA00006434"/>
    </source>
</evidence>
<evidence type="ECO:0000256" key="11">
    <source>
        <dbReference type="ARBA" id="ARBA00023201"/>
    </source>
</evidence>
<keyword evidence="5 14" id="KW-0812">Transmembrane</keyword>
<keyword evidence="9" id="KW-0406">Ion transport</keyword>
<evidence type="ECO:0000313" key="16">
    <source>
        <dbReference type="Proteomes" id="UP000054301"/>
    </source>
</evidence>
<keyword evidence="6" id="KW-0769">Symport</keyword>
<evidence type="ECO:0000256" key="14">
    <source>
        <dbReference type="SAM" id="Phobius"/>
    </source>
</evidence>
<evidence type="ECO:0000256" key="5">
    <source>
        <dbReference type="ARBA" id="ARBA00022692"/>
    </source>
</evidence>
<dbReference type="GO" id="GO:0015293">
    <property type="term" value="F:symporter activity"/>
    <property type="evidence" value="ECO:0007669"/>
    <property type="project" value="UniProtKB-KW"/>
</dbReference>
<feature type="transmembrane region" description="Helical" evidence="14">
    <location>
        <begin position="153"/>
        <end position="175"/>
    </location>
</feature>
<sequence length="450" mass="48266">MNFSVFLFCLLGIQAFCFYVGHRCGSGVSSDRESYFLAGRSLKVFPLMMTFIATQIGGGVLLGAAEEAFSYGYGVVLYPFGVSLGLILLGMGPGRKLASGSLFTVVAIFEVVYRSKALRKIAFFLSAVSLFFILVAQVVALDKLFCTFPYGKSLVLGFWMILACYTSTGGFRGVVKTDMIQALFLLVAVVGCGVAVWFCAPKTLEVVREFQPLPKGKLSNWIVMPMLFMLIEQDMVQRCMAAASPRGLRIAAVAAGCIILVFNFVPLFLGSLGGKVGVLGTCPLIDTVGYFCGPSVAAVIAAAIGVAILSTADSLISALAQLISEEIPALRVRYDRYIVLGLAAAAPLAAIGFTNIVDVLILSYSLSVCCLSVPIGFSLFFNYRPASLSGWAAVLCGGGSYILGHYTSLNLSDLFSWGCSLLAFSVAEGMWMLKRRRQYLCNERVDAQGE</sequence>
<name>A0AA40PR48_9CHLA</name>
<dbReference type="GO" id="GO:0006814">
    <property type="term" value="P:sodium ion transport"/>
    <property type="evidence" value="ECO:0007669"/>
    <property type="project" value="UniProtKB-KW"/>
</dbReference>
<feature type="transmembrane region" description="Helical" evidence="14">
    <location>
        <begin position="71"/>
        <end position="91"/>
    </location>
</feature>
<dbReference type="InterPro" id="IPR050277">
    <property type="entry name" value="Sodium:Solute_Symporter"/>
</dbReference>
<dbReference type="InterPro" id="IPR001734">
    <property type="entry name" value="Na/solute_symporter"/>
</dbReference>